<evidence type="ECO:0000259" key="2">
    <source>
        <dbReference type="Pfam" id="PF16924"/>
    </source>
</evidence>
<protein>
    <submittedName>
        <fullName evidence="3">Dipicolinate synthase subunit A</fullName>
    </submittedName>
</protein>
<dbReference type="NCBIfam" id="NF006162">
    <property type="entry name" value="PRK08306.1"/>
    <property type="match status" value="1"/>
</dbReference>
<accession>A0A2L2XDU2</accession>
<reference evidence="4" key="1">
    <citation type="submission" date="2018-02" db="EMBL/GenBank/DDBJ databases">
        <title>Genome sequence of Desulfocucumis palustris strain NAW-5.</title>
        <authorList>
            <person name="Watanabe M."/>
            <person name="Kojima H."/>
            <person name="Fukui M."/>
        </authorList>
    </citation>
    <scope>NUCLEOTIDE SEQUENCE [LARGE SCALE GENOMIC DNA]</scope>
    <source>
        <strain evidence="4">NAW-5</strain>
    </source>
</reference>
<dbReference type="EMBL" id="BFAV01000130">
    <property type="protein sequence ID" value="GBF34194.1"/>
    <property type="molecule type" value="Genomic_DNA"/>
</dbReference>
<organism evidence="3 4">
    <name type="scientific">Desulfocucumis palustris</name>
    <dbReference type="NCBI Taxonomy" id="1898651"/>
    <lineage>
        <taxon>Bacteria</taxon>
        <taxon>Bacillati</taxon>
        <taxon>Bacillota</taxon>
        <taxon>Clostridia</taxon>
        <taxon>Eubacteriales</taxon>
        <taxon>Desulfocucumaceae</taxon>
        <taxon>Desulfocucumis</taxon>
    </lineage>
</organism>
<dbReference type="RefSeq" id="WP_104372488.1">
    <property type="nucleotide sequence ID" value="NZ_BFAV01000130.1"/>
</dbReference>
<dbReference type="InterPro" id="IPR014215">
    <property type="entry name" value="Dipicolinic_acid_synth_A"/>
</dbReference>
<dbReference type="InterPro" id="IPR031629">
    <property type="entry name" value="DpaA_N"/>
</dbReference>
<dbReference type="SUPFAM" id="SSF51735">
    <property type="entry name" value="NAD(P)-binding Rossmann-fold domains"/>
    <property type="match status" value="1"/>
</dbReference>
<keyword evidence="4" id="KW-1185">Reference proteome</keyword>
<gene>
    <name evidence="3" type="ORF">DCCM_3306</name>
</gene>
<dbReference type="InterPro" id="IPR006140">
    <property type="entry name" value="D-isomer_DH_NAD-bd"/>
</dbReference>
<sequence length="298" mass="30887">MQPDLNGVTVAVLGGDARETILAERLAALGATVRVVGLPVNKKENIILCRNPAEGLEGVDAVILPVPGINDQGRLYTAYPDRPLILSEEMLASLSPGTPVFVGVAKPLLKKMAAGAGVTLIEIMEIDEVAILNSIPSAEGAVQIAMEKTPITIHGSKSVVLGFGRTAVTLARMLKALGAKTTVVARNTAARARAAEMGLEAVDFAALPGVLGSAEIIFNTVPFMVLDEEVLNLIPREALIIDIASVPGGTDFSAAKKLGLTAIHALGLPGKVAPKTAGNILAGVVPRLLAERLARKLN</sequence>
<feature type="domain" description="D-isomer specific 2-hydroxyacid dehydrogenase NAD-binding" evidence="1">
    <location>
        <begin position="150"/>
        <end position="244"/>
    </location>
</feature>
<dbReference type="AlphaFoldDB" id="A0A2L2XDU2"/>
<dbReference type="InterPro" id="IPR036291">
    <property type="entry name" value="NAD(P)-bd_dom_sf"/>
</dbReference>
<feature type="domain" description="Dipicolinate synthase subunit A N-terminal" evidence="2">
    <location>
        <begin position="10"/>
        <end position="124"/>
    </location>
</feature>
<dbReference type="Pfam" id="PF16924">
    <property type="entry name" value="DpaA_N"/>
    <property type="match status" value="1"/>
</dbReference>
<proteinExistence type="predicted"/>
<name>A0A2L2XDU2_9FIRM</name>
<dbReference type="Proteomes" id="UP000239549">
    <property type="component" value="Unassembled WGS sequence"/>
</dbReference>
<dbReference type="NCBIfam" id="TIGR02853">
    <property type="entry name" value="spore_dpaA"/>
    <property type="match status" value="1"/>
</dbReference>
<evidence type="ECO:0000313" key="4">
    <source>
        <dbReference type="Proteomes" id="UP000239549"/>
    </source>
</evidence>
<comment type="caution">
    <text evidence="3">The sequence shown here is derived from an EMBL/GenBank/DDBJ whole genome shotgun (WGS) entry which is preliminary data.</text>
</comment>
<evidence type="ECO:0000313" key="3">
    <source>
        <dbReference type="EMBL" id="GBF34194.1"/>
    </source>
</evidence>
<dbReference type="GO" id="GO:0051287">
    <property type="term" value="F:NAD binding"/>
    <property type="evidence" value="ECO:0007669"/>
    <property type="project" value="InterPro"/>
</dbReference>
<dbReference type="Gene3D" id="3.40.50.720">
    <property type="entry name" value="NAD(P)-binding Rossmann-like Domain"/>
    <property type="match status" value="2"/>
</dbReference>
<dbReference type="Pfam" id="PF02826">
    <property type="entry name" value="2-Hacid_dh_C"/>
    <property type="match status" value="1"/>
</dbReference>
<dbReference type="OrthoDB" id="8840764at2"/>
<evidence type="ECO:0000259" key="1">
    <source>
        <dbReference type="Pfam" id="PF02826"/>
    </source>
</evidence>